<evidence type="ECO:0000259" key="6">
    <source>
        <dbReference type="PROSITE" id="PS50931"/>
    </source>
</evidence>
<organism evidence="7 8">
    <name type="scientific">Formivibrio citricus</name>
    <dbReference type="NCBI Taxonomy" id="83765"/>
    <lineage>
        <taxon>Bacteria</taxon>
        <taxon>Pseudomonadati</taxon>
        <taxon>Pseudomonadota</taxon>
        <taxon>Betaproteobacteria</taxon>
        <taxon>Neisseriales</taxon>
        <taxon>Chitinibacteraceae</taxon>
        <taxon>Formivibrio</taxon>
    </lineage>
</organism>
<evidence type="ECO:0000256" key="5">
    <source>
        <dbReference type="SAM" id="Coils"/>
    </source>
</evidence>
<dbReference type="InterPro" id="IPR036388">
    <property type="entry name" value="WH-like_DNA-bd_sf"/>
</dbReference>
<dbReference type="EMBL" id="FOVE01000001">
    <property type="protein sequence ID" value="SFM97328.1"/>
    <property type="molecule type" value="Genomic_DNA"/>
</dbReference>
<dbReference type="RefSeq" id="WP_091189759.1">
    <property type="nucleotide sequence ID" value="NZ_FOVE01000001.1"/>
</dbReference>
<name>A0A1I4V852_9NEIS</name>
<evidence type="ECO:0000256" key="1">
    <source>
        <dbReference type="ARBA" id="ARBA00009437"/>
    </source>
</evidence>
<dbReference type="PROSITE" id="PS50931">
    <property type="entry name" value="HTH_LYSR"/>
    <property type="match status" value="1"/>
</dbReference>
<keyword evidence="3 7" id="KW-0238">DNA-binding</keyword>
<evidence type="ECO:0000256" key="4">
    <source>
        <dbReference type="ARBA" id="ARBA00023163"/>
    </source>
</evidence>
<dbReference type="OrthoDB" id="9067838at2"/>
<dbReference type="AlphaFoldDB" id="A0A1I4V852"/>
<dbReference type="Pfam" id="PF00126">
    <property type="entry name" value="HTH_1"/>
    <property type="match status" value="1"/>
</dbReference>
<evidence type="ECO:0000256" key="2">
    <source>
        <dbReference type="ARBA" id="ARBA00023015"/>
    </source>
</evidence>
<dbReference type="Gene3D" id="3.40.190.290">
    <property type="match status" value="1"/>
</dbReference>
<dbReference type="Proteomes" id="UP000242869">
    <property type="component" value="Unassembled WGS sequence"/>
</dbReference>
<dbReference type="GO" id="GO:0003700">
    <property type="term" value="F:DNA-binding transcription factor activity"/>
    <property type="evidence" value="ECO:0007669"/>
    <property type="project" value="InterPro"/>
</dbReference>
<feature type="domain" description="HTH lysR-type" evidence="6">
    <location>
        <begin position="1"/>
        <end position="58"/>
    </location>
</feature>
<dbReference type="InterPro" id="IPR005119">
    <property type="entry name" value="LysR_subst-bd"/>
</dbReference>
<dbReference type="STRING" id="83765.SAMN05660284_00164"/>
<sequence>MDDKDWRILKAIAEERNITKAAARLFTSQPALTYRLRSMEEEIGAQIVSRVPSGVVFTPQGEYLLAYAAEMAQRFDKVKEQIKNMENKVQGALRMGSSAVFAHYSLPKMLKGFLAQYPEVEFSLKTGLSYQVLRILERQEISLAIVRGEHGWEGEKFLLTEEPVCLVSMEKIEGEDLQHKPHIRYNTDTTLQKEMEDWWRHNFKTPPNTTMEVNTMDTARQLVLHGLGWTILPAIGLPKNDTLIVQPLTWRDGTPMTRKTWLLCADGALGLLTVKTFIDYLRACSQAV</sequence>
<evidence type="ECO:0000313" key="8">
    <source>
        <dbReference type="Proteomes" id="UP000242869"/>
    </source>
</evidence>
<dbReference type="InterPro" id="IPR000847">
    <property type="entry name" value="LysR_HTH_N"/>
</dbReference>
<dbReference type="PANTHER" id="PTHR30126">
    <property type="entry name" value="HTH-TYPE TRANSCRIPTIONAL REGULATOR"/>
    <property type="match status" value="1"/>
</dbReference>
<protein>
    <submittedName>
        <fullName evidence="7">DNA-binding transcriptional regulator, LysR family</fullName>
    </submittedName>
</protein>
<dbReference type="Pfam" id="PF03466">
    <property type="entry name" value="LysR_substrate"/>
    <property type="match status" value="1"/>
</dbReference>
<comment type="similarity">
    <text evidence="1">Belongs to the LysR transcriptional regulatory family.</text>
</comment>
<accession>A0A1I4V852</accession>
<proteinExistence type="inferred from homology"/>
<dbReference type="InterPro" id="IPR036390">
    <property type="entry name" value="WH_DNA-bd_sf"/>
</dbReference>
<feature type="coiled-coil region" evidence="5">
    <location>
        <begin position="68"/>
        <end position="95"/>
    </location>
</feature>
<dbReference type="Gene3D" id="1.10.10.10">
    <property type="entry name" value="Winged helix-like DNA-binding domain superfamily/Winged helix DNA-binding domain"/>
    <property type="match status" value="1"/>
</dbReference>
<gene>
    <name evidence="7" type="ORF">SAMN05660284_00164</name>
</gene>
<dbReference type="SUPFAM" id="SSF46785">
    <property type="entry name" value="Winged helix' DNA-binding domain"/>
    <property type="match status" value="1"/>
</dbReference>
<dbReference type="SUPFAM" id="SSF53850">
    <property type="entry name" value="Periplasmic binding protein-like II"/>
    <property type="match status" value="1"/>
</dbReference>
<evidence type="ECO:0000313" key="7">
    <source>
        <dbReference type="EMBL" id="SFM97328.1"/>
    </source>
</evidence>
<reference evidence="8" key="1">
    <citation type="submission" date="2016-10" db="EMBL/GenBank/DDBJ databases">
        <authorList>
            <person name="Varghese N."/>
            <person name="Submissions S."/>
        </authorList>
    </citation>
    <scope>NUCLEOTIDE SEQUENCE [LARGE SCALE GENOMIC DNA]</scope>
    <source>
        <strain evidence="8">DSM 6150</strain>
    </source>
</reference>
<keyword evidence="2" id="KW-0805">Transcription regulation</keyword>
<dbReference type="GO" id="GO:0000976">
    <property type="term" value="F:transcription cis-regulatory region binding"/>
    <property type="evidence" value="ECO:0007669"/>
    <property type="project" value="TreeGrafter"/>
</dbReference>
<dbReference type="PRINTS" id="PR00039">
    <property type="entry name" value="HTHLYSR"/>
</dbReference>
<dbReference type="CDD" id="cd05466">
    <property type="entry name" value="PBP2_LTTR_substrate"/>
    <property type="match status" value="1"/>
</dbReference>
<keyword evidence="8" id="KW-1185">Reference proteome</keyword>
<keyword evidence="5" id="KW-0175">Coiled coil</keyword>
<evidence type="ECO:0000256" key="3">
    <source>
        <dbReference type="ARBA" id="ARBA00023125"/>
    </source>
</evidence>
<keyword evidence="4" id="KW-0804">Transcription</keyword>
<dbReference type="PANTHER" id="PTHR30126:SF78">
    <property type="entry name" value="HTH LYSR-TYPE DOMAIN-CONTAINING PROTEIN"/>
    <property type="match status" value="1"/>
</dbReference>